<feature type="transmembrane region" description="Helical" evidence="8">
    <location>
        <begin position="347"/>
        <end position="368"/>
    </location>
</feature>
<evidence type="ECO:0000313" key="10">
    <source>
        <dbReference type="EMBL" id="WXA90576.1"/>
    </source>
</evidence>
<comment type="similarity">
    <text evidence="2">Belongs to the major facilitator superfamily. Bcr/CmlA family.</text>
</comment>
<dbReference type="SUPFAM" id="SSF103473">
    <property type="entry name" value="MFS general substrate transporter"/>
    <property type="match status" value="1"/>
</dbReference>
<gene>
    <name evidence="10" type="primary">cml</name>
    <name evidence="10" type="ORF">LZC95_29480</name>
</gene>
<evidence type="ECO:0000256" key="1">
    <source>
        <dbReference type="ARBA" id="ARBA00004651"/>
    </source>
</evidence>
<proteinExistence type="inferred from homology"/>
<name>A0ABZ2K2L4_9BACT</name>
<organism evidence="10 11">
    <name type="scientific">Pendulispora brunnea</name>
    <dbReference type="NCBI Taxonomy" id="2905690"/>
    <lineage>
        <taxon>Bacteria</taxon>
        <taxon>Pseudomonadati</taxon>
        <taxon>Myxococcota</taxon>
        <taxon>Myxococcia</taxon>
        <taxon>Myxococcales</taxon>
        <taxon>Sorangiineae</taxon>
        <taxon>Pendulisporaceae</taxon>
        <taxon>Pendulispora</taxon>
    </lineage>
</organism>
<evidence type="ECO:0000256" key="6">
    <source>
        <dbReference type="ARBA" id="ARBA00022989"/>
    </source>
</evidence>
<dbReference type="CDD" id="cd17320">
    <property type="entry name" value="MFS_MdfA_MDR_like"/>
    <property type="match status" value="1"/>
</dbReference>
<dbReference type="Gene3D" id="1.20.1720.10">
    <property type="entry name" value="Multidrug resistance protein D"/>
    <property type="match status" value="1"/>
</dbReference>
<feature type="transmembrane region" description="Helical" evidence="8">
    <location>
        <begin position="111"/>
        <end position="128"/>
    </location>
</feature>
<dbReference type="InterPro" id="IPR020846">
    <property type="entry name" value="MFS_dom"/>
</dbReference>
<evidence type="ECO:0000259" key="9">
    <source>
        <dbReference type="PROSITE" id="PS50850"/>
    </source>
</evidence>
<feature type="transmembrane region" description="Helical" evidence="8">
    <location>
        <begin position="217"/>
        <end position="235"/>
    </location>
</feature>
<dbReference type="NCBIfam" id="TIGR00710">
    <property type="entry name" value="efflux_Bcr_CflA"/>
    <property type="match status" value="1"/>
</dbReference>
<dbReference type="Pfam" id="PF07690">
    <property type="entry name" value="MFS_1"/>
    <property type="match status" value="1"/>
</dbReference>
<feature type="transmembrane region" description="Helical" evidence="8">
    <location>
        <begin position="316"/>
        <end position="335"/>
    </location>
</feature>
<sequence>MSRSPSSVFHRSLFAALLLMSPFDLLASMGMDVYLPVVPEMPRILGTTPSIVQLTLSMYMILLGAGQLVFGPISDAIGRRPVLLGGAAMFAVASFLLAGAASAYAFVGLRVLQGAGAAAALVATFATVRDVYAERPEGTVIYALFGAMLSFVPALGPVLGAVMAEHLGWRSIFVLLGVLATAAALHALAKWHETKPMQPREARPHMAFGAILRDRHFWTYSLGFSAAMGSFFVFFSTAPRILIERASFSQLAFSLAFATVALVLIATTRFAKCFVGRWGHAGSLRRGMGMLLLGAALLIVGHLAGPPSFWTFVTPMWVIAVGIVLACSVTANGALQAFGHAAGTATALYYCVESLLVGLVGTAAIVLLPGDTAWPLVAYASLMGALTMFFLGSLSRHDRARLPEQSKTIEDVREPSASR</sequence>
<evidence type="ECO:0000313" key="11">
    <source>
        <dbReference type="Proteomes" id="UP001379533"/>
    </source>
</evidence>
<evidence type="ECO:0000256" key="7">
    <source>
        <dbReference type="ARBA" id="ARBA00023136"/>
    </source>
</evidence>
<keyword evidence="3" id="KW-0813">Transport</keyword>
<evidence type="ECO:0000256" key="2">
    <source>
        <dbReference type="ARBA" id="ARBA00006236"/>
    </source>
</evidence>
<feature type="domain" description="Major facilitator superfamily (MFS) profile" evidence="9">
    <location>
        <begin position="16"/>
        <end position="396"/>
    </location>
</feature>
<feature type="transmembrane region" description="Helical" evidence="8">
    <location>
        <begin position="169"/>
        <end position="189"/>
    </location>
</feature>
<dbReference type="InterPro" id="IPR036259">
    <property type="entry name" value="MFS_trans_sf"/>
</dbReference>
<dbReference type="EMBL" id="CP089982">
    <property type="protein sequence ID" value="WXA90576.1"/>
    <property type="molecule type" value="Genomic_DNA"/>
</dbReference>
<dbReference type="RefSeq" id="WP_394841190.1">
    <property type="nucleotide sequence ID" value="NZ_CP089982.1"/>
</dbReference>
<evidence type="ECO:0000256" key="4">
    <source>
        <dbReference type="ARBA" id="ARBA00022475"/>
    </source>
</evidence>
<keyword evidence="5 8" id="KW-0812">Transmembrane</keyword>
<dbReference type="Proteomes" id="UP001379533">
    <property type="component" value="Chromosome"/>
</dbReference>
<evidence type="ECO:0000256" key="8">
    <source>
        <dbReference type="SAM" id="Phobius"/>
    </source>
</evidence>
<feature type="transmembrane region" description="Helical" evidence="8">
    <location>
        <begin position="140"/>
        <end position="163"/>
    </location>
</feature>
<feature type="transmembrane region" description="Helical" evidence="8">
    <location>
        <begin position="82"/>
        <end position="105"/>
    </location>
</feature>
<feature type="transmembrane region" description="Helical" evidence="8">
    <location>
        <begin position="287"/>
        <end position="304"/>
    </location>
</feature>
<feature type="transmembrane region" description="Helical" evidence="8">
    <location>
        <begin position="51"/>
        <end position="70"/>
    </location>
</feature>
<dbReference type="PROSITE" id="PS50850">
    <property type="entry name" value="MFS"/>
    <property type="match status" value="1"/>
</dbReference>
<keyword evidence="11" id="KW-1185">Reference proteome</keyword>
<reference evidence="10 11" key="1">
    <citation type="submission" date="2021-12" db="EMBL/GenBank/DDBJ databases">
        <title>Discovery of the Pendulisporaceae a myxobacterial family with distinct sporulation behavior and unique specialized metabolism.</title>
        <authorList>
            <person name="Garcia R."/>
            <person name="Popoff A."/>
            <person name="Bader C.D."/>
            <person name="Loehr J."/>
            <person name="Walesch S."/>
            <person name="Walt C."/>
            <person name="Boldt J."/>
            <person name="Bunk B."/>
            <person name="Haeckl F.J.F.P.J."/>
            <person name="Gunesch A.P."/>
            <person name="Birkelbach J."/>
            <person name="Nuebel U."/>
            <person name="Pietschmann T."/>
            <person name="Bach T."/>
            <person name="Mueller R."/>
        </authorList>
    </citation>
    <scope>NUCLEOTIDE SEQUENCE [LARGE SCALE GENOMIC DNA]</scope>
    <source>
        <strain evidence="10 11">MSr12523</strain>
    </source>
</reference>
<dbReference type="NCBIfam" id="NF033134">
    <property type="entry name" value="cmlA_floR"/>
    <property type="match status" value="1"/>
</dbReference>
<dbReference type="InterPro" id="IPR004812">
    <property type="entry name" value="Efflux_drug-R_Bcr/CmlA"/>
</dbReference>
<feature type="transmembrane region" description="Helical" evidence="8">
    <location>
        <begin position="374"/>
        <end position="394"/>
    </location>
</feature>
<accession>A0ABZ2K2L4</accession>
<protein>
    <submittedName>
        <fullName evidence="10">CmlA/FloR family chloramphenicol efflux MFS transporter</fullName>
    </submittedName>
</protein>
<keyword evidence="6 8" id="KW-1133">Transmembrane helix</keyword>
<dbReference type="InterPro" id="IPR011701">
    <property type="entry name" value="MFS"/>
</dbReference>
<comment type="subcellular location">
    <subcellularLocation>
        <location evidence="1">Cell membrane</location>
        <topology evidence="1">Multi-pass membrane protein</topology>
    </subcellularLocation>
</comment>
<evidence type="ECO:0000256" key="3">
    <source>
        <dbReference type="ARBA" id="ARBA00022448"/>
    </source>
</evidence>
<dbReference type="PANTHER" id="PTHR23502:SF132">
    <property type="entry name" value="POLYAMINE TRANSPORTER 2-RELATED"/>
    <property type="match status" value="1"/>
</dbReference>
<dbReference type="PANTHER" id="PTHR23502">
    <property type="entry name" value="MAJOR FACILITATOR SUPERFAMILY"/>
    <property type="match status" value="1"/>
</dbReference>
<evidence type="ECO:0000256" key="5">
    <source>
        <dbReference type="ARBA" id="ARBA00022692"/>
    </source>
</evidence>
<feature type="transmembrane region" description="Helical" evidence="8">
    <location>
        <begin position="247"/>
        <end position="266"/>
    </location>
</feature>
<keyword evidence="7 8" id="KW-0472">Membrane</keyword>
<keyword evidence="4" id="KW-1003">Cell membrane</keyword>